<dbReference type="Pfam" id="PF00385">
    <property type="entry name" value="Chromo"/>
    <property type="match status" value="1"/>
</dbReference>
<dbReference type="SUPFAM" id="SSF54160">
    <property type="entry name" value="Chromo domain-like"/>
    <property type="match status" value="1"/>
</dbReference>
<name>A0AAW1H3R1_SAPOF</name>
<dbReference type="InterPro" id="IPR056924">
    <property type="entry name" value="SH3_Tf2-1"/>
</dbReference>
<dbReference type="EMBL" id="JBDFQZ010000012">
    <property type="protein sequence ID" value="KAK9671837.1"/>
    <property type="molecule type" value="Genomic_DNA"/>
</dbReference>
<dbReference type="Pfam" id="PF24626">
    <property type="entry name" value="SH3_Tf2-1"/>
    <property type="match status" value="1"/>
</dbReference>
<dbReference type="PANTHER" id="PTHR46148">
    <property type="entry name" value="CHROMO DOMAIN-CONTAINING PROTEIN"/>
    <property type="match status" value="1"/>
</dbReference>
<dbReference type="InterPro" id="IPR000953">
    <property type="entry name" value="Chromo/chromo_shadow_dom"/>
</dbReference>
<feature type="domain" description="Chromo" evidence="1">
    <location>
        <begin position="124"/>
        <end position="176"/>
    </location>
</feature>
<organism evidence="2 3">
    <name type="scientific">Saponaria officinalis</name>
    <name type="common">Common soapwort</name>
    <name type="synonym">Lychnis saponaria</name>
    <dbReference type="NCBI Taxonomy" id="3572"/>
    <lineage>
        <taxon>Eukaryota</taxon>
        <taxon>Viridiplantae</taxon>
        <taxon>Streptophyta</taxon>
        <taxon>Embryophyta</taxon>
        <taxon>Tracheophyta</taxon>
        <taxon>Spermatophyta</taxon>
        <taxon>Magnoliopsida</taxon>
        <taxon>eudicotyledons</taxon>
        <taxon>Gunneridae</taxon>
        <taxon>Pentapetalae</taxon>
        <taxon>Caryophyllales</taxon>
        <taxon>Caryophyllaceae</taxon>
        <taxon>Caryophylleae</taxon>
        <taxon>Saponaria</taxon>
    </lineage>
</organism>
<gene>
    <name evidence="2" type="ORF">RND81_12G058000</name>
</gene>
<sequence length="176" mass="20417">MKREQMISMLKHTLVRAQSRMKHLADKHRSEREFAVGDWVWLKLQPYRQTSVQYKGNQKLAHKYSGPFQIKAKIGAVAYKLQLPDTAQIHDIFHVSLLKKFVGVLPLTVHIPSWLQGKSTDCVLQPKAILGRRTVKFQNAAQVQYLVQWDGFEEYEATWESAVEFEAKFPDFDVDS</sequence>
<proteinExistence type="predicted"/>
<evidence type="ECO:0000313" key="2">
    <source>
        <dbReference type="EMBL" id="KAK9671837.1"/>
    </source>
</evidence>
<dbReference type="AlphaFoldDB" id="A0AAW1H3R1"/>
<dbReference type="PROSITE" id="PS50013">
    <property type="entry name" value="CHROMO_2"/>
    <property type="match status" value="1"/>
</dbReference>
<evidence type="ECO:0000259" key="1">
    <source>
        <dbReference type="PROSITE" id="PS50013"/>
    </source>
</evidence>
<reference evidence="2" key="1">
    <citation type="submission" date="2024-03" db="EMBL/GenBank/DDBJ databases">
        <title>WGS assembly of Saponaria officinalis var. Norfolk2.</title>
        <authorList>
            <person name="Jenkins J."/>
            <person name="Shu S."/>
            <person name="Grimwood J."/>
            <person name="Barry K."/>
            <person name="Goodstein D."/>
            <person name="Schmutz J."/>
            <person name="Leebens-Mack J."/>
            <person name="Osbourn A."/>
        </authorList>
    </citation>
    <scope>NUCLEOTIDE SEQUENCE [LARGE SCALE GENOMIC DNA]</scope>
    <source>
        <strain evidence="2">JIC</strain>
    </source>
</reference>
<dbReference type="InterPro" id="IPR016197">
    <property type="entry name" value="Chromo-like_dom_sf"/>
</dbReference>
<dbReference type="InterPro" id="IPR023780">
    <property type="entry name" value="Chromo_domain"/>
</dbReference>
<keyword evidence="3" id="KW-1185">Reference proteome</keyword>
<protein>
    <recommendedName>
        <fullName evidence="1">Chromo domain-containing protein</fullName>
    </recommendedName>
</protein>
<dbReference type="Gene3D" id="2.40.50.40">
    <property type="match status" value="1"/>
</dbReference>
<evidence type="ECO:0000313" key="3">
    <source>
        <dbReference type="Proteomes" id="UP001443914"/>
    </source>
</evidence>
<dbReference type="PANTHER" id="PTHR46148:SF52">
    <property type="entry name" value="OS04G0603800 PROTEIN"/>
    <property type="match status" value="1"/>
</dbReference>
<accession>A0AAW1H3R1</accession>
<dbReference type="Proteomes" id="UP001443914">
    <property type="component" value="Unassembled WGS sequence"/>
</dbReference>
<comment type="caution">
    <text evidence="2">The sequence shown here is derived from an EMBL/GenBank/DDBJ whole genome shotgun (WGS) entry which is preliminary data.</text>
</comment>